<accession>A0AAU7EGH3</accession>
<dbReference type="InterPro" id="IPR032168">
    <property type="entry name" value="DUF5004"/>
</dbReference>
<sequence length="172" mass="19085">MKKTILLLNSLMIVGILTVSCDNDNGPDCPDALTGALSEVETAFTGNWNLKSIVADKEIDLTDDNVENPSTDIFAQNSDCQNDLAYNFENNRNYTLKQGLNVTDCQDLEARGTWALNGGLLTFVTNCSSDYTAIEINEDDTEFSYTSNLRFKDVNNALIDSKVIFTYEKNIP</sequence>
<dbReference type="RefSeq" id="WP_308992289.1">
    <property type="nucleotide sequence ID" value="NZ_CP155618.1"/>
</dbReference>
<gene>
    <name evidence="1" type="ORF">QLS71_018265</name>
</gene>
<dbReference type="KEGG" id="mlil:QLS71_018265"/>
<organism evidence="1 2">
    <name type="scientific">Mariniflexile litorale</name>
    <dbReference type="NCBI Taxonomy" id="3045158"/>
    <lineage>
        <taxon>Bacteria</taxon>
        <taxon>Pseudomonadati</taxon>
        <taxon>Bacteroidota</taxon>
        <taxon>Flavobacteriia</taxon>
        <taxon>Flavobacteriales</taxon>
        <taxon>Flavobacteriaceae</taxon>
        <taxon>Mariniflexile</taxon>
    </lineage>
</organism>
<evidence type="ECO:0000313" key="2">
    <source>
        <dbReference type="Proteomes" id="UP001224325"/>
    </source>
</evidence>
<dbReference type="Pfam" id="PF16395">
    <property type="entry name" value="DUF5004"/>
    <property type="match status" value="1"/>
</dbReference>
<keyword evidence="2" id="KW-1185">Reference proteome</keyword>
<dbReference type="AlphaFoldDB" id="A0AAU7EGH3"/>
<proteinExistence type="predicted"/>
<name>A0AAU7EGH3_9FLAO</name>
<reference evidence="1" key="1">
    <citation type="submission" date="2024-04" db="EMBL/GenBank/DDBJ databases">
        <title>Mariniflexile litorale, isolated from the shallow sediments of the Sea of Japan.</title>
        <authorList>
            <person name="Romanenko L."/>
            <person name="Isaeva M."/>
        </authorList>
    </citation>
    <scope>NUCLEOTIDE SEQUENCE [LARGE SCALE GENOMIC DNA]</scope>
    <source>
        <strain evidence="1">KMM 9835</strain>
    </source>
</reference>
<dbReference type="PROSITE" id="PS51257">
    <property type="entry name" value="PROKAR_LIPOPROTEIN"/>
    <property type="match status" value="1"/>
</dbReference>
<dbReference type="Proteomes" id="UP001224325">
    <property type="component" value="Chromosome"/>
</dbReference>
<protein>
    <submittedName>
        <fullName evidence="1">DUF5004 domain-containing protein</fullName>
    </submittedName>
</protein>
<dbReference type="EMBL" id="CP155618">
    <property type="protein sequence ID" value="XBL14245.1"/>
    <property type="molecule type" value="Genomic_DNA"/>
</dbReference>
<evidence type="ECO:0000313" key="1">
    <source>
        <dbReference type="EMBL" id="XBL14245.1"/>
    </source>
</evidence>